<dbReference type="InterPro" id="IPR024163">
    <property type="entry name" value="Aerotolerance_reg_N"/>
</dbReference>
<dbReference type="PATRIC" id="fig|662479.7.peg.2710"/>
<dbReference type="InterPro" id="IPR055830">
    <property type="entry name" value="DUF7407"/>
</dbReference>
<dbReference type="Proteomes" id="UP000011550">
    <property type="component" value="Unassembled WGS sequence"/>
</dbReference>
<dbReference type="Pfam" id="PF24157">
    <property type="entry name" value="DUF7408"/>
    <property type="match status" value="1"/>
</dbReference>
<dbReference type="InterPro" id="IPR029062">
    <property type="entry name" value="Class_I_gatase-like"/>
</dbReference>
<gene>
    <name evidence="7" type="ORF">C440_13404</name>
</gene>
<dbReference type="Pfam" id="PF13519">
    <property type="entry name" value="VWA_2"/>
    <property type="match status" value="1"/>
</dbReference>
<evidence type="ECO:0000259" key="3">
    <source>
        <dbReference type="Pfam" id="PF13519"/>
    </source>
</evidence>
<dbReference type="EMBL" id="AOLN01000018">
    <property type="protein sequence ID" value="ELZ91313.1"/>
    <property type="molecule type" value="Genomic_DNA"/>
</dbReference>
<dbReference type="Pfam" id="PF07584">
    <property type="entry name" value="BatA"/>
    <property type="match status" value="1"/>
</dbReference>
<organism evidence="7 8">
    <name type="scientific">Haloferax mucosum ATCC BAA-1512</name>
    <dbReference type="NCBI Taxonomy" id="662479"/>
    <lineage>
        <taxon>Archaea</taxon>
        <taxon>Methanobacteriati</taxon>
        <taxon>Methanobacteriota</taxon>
        <taxon>Stenosarchaea group</taxon>
        <taxon>Halobacteria</taxon>
        <taxon>Halobacteriales</taxon>
        <taxon>Haloferacaceae</taxon>
        <taxon>Haloferax</taxon>
    </lineage>
</organism>
<feature type="domain" description="VWFA" evidence="3">
    <location>
        <begin position="95"/>
        <end position="190"/>
    </location>
</feature>
<evidence type="ECO:0000259" key="6">
    <source>
        <dbReference type="Pfam" id="PF24157"/>
    </source>
</evidence>
<dbReference type="Gene3D" id="3.40.50.410">
    <property type="entry name" value="von Willebrand factor, type A domain"/>
    <property type="match status" value="1"/>
</dbReference>
<reference evidence="7 8" key="1">
    <citation type="journal article" date="2014" name="PLoS Genet.">
        <title>Phylogenetically driven sequencing of extremely halophilic archaea reveals strategies for static and dynamic osmo-response.</title>
        <authorList>
            <person name="Becker E.A."/>
            <person name="Seitzer P.M."/>
            <person name="Tritt A."/>
            <person name="Larsen D."/>
            <person name="Krusor M."/>
            <person name="Yao A.I."/>
            <person name="Wu D."/>
            <person name="Madern D."/>
            <person name="Eisen J.A."/>
            <person name="Darling A.E."/>
            <person name="Facciotti M.T."/>
        </authorList>
    </citation>
    <scope>NUCLEOTIDE SEQUENCE [LARGE SCALE GENOMIC DNA]</scope>
    <source>
        <strain evidence="7 8">ATCC BAA-1512</strain>
    </source>
</reference>
<proteinExistence type="predicted"/>
<name>M0I5L0_9EURY</name>
<dbReference type="OrthoDB" id="341248at2157"/>
<dbReference type="Pfam" id="PF24155">
    <property type="entry name" value="DUF7406"/>
    <property type="match status" value="1"/>
</dbReference>
<evidence type="ECO:0000313" key="8">
    <source>
        <dbReference type="Proteomes" id="UP000011550"/>
    </source>
</evidence>
<dbReference type="PANTHER" id="PTHR37464">
    <property type="entry name" value="BLL2463 PROTEIN"/>
    <property type="match status" value="1"/>
</dbReference>
<dbReference type="PANTHER" id="PTHR37464:SF1">
    <property type="entry name" value="BLL2463 PROTEIN"/>
    <property type="match status" value="1"/>
</dbReference>
<sequence>MVLDEFFLFPLGLVALLGAVPLVVLYLLRPEPVRRTLPTFRFLAESTGRNASNPIFDRLLRSLLLLIQLLAIVALVGSLAAPYVLVPESETVSETVVVVDTSASMAVRDGDATRFDKAVSAARDEVTGTTSVVAAGESADVVLRRGSDADSRAALDGLSVTAAPGDLRSAITTAASIAGEDARIVVLSDFADDSPWADAVRESRARGLVVELQQFDGGERNNVGIIDRRFSGTNVTVTVKNYGDASVTRSVELGGVSRQIQLGAGDVGTTTLPVPAGGGRVSLSPGDGFPTDDTTYVAAPEDPTVDVLVLTNDENEFLTTALSVIPEVSLTVDNPPTAVSSNHDVIIYSNINPERLLSGNVAAGRETIERGGGVAIQAQAESPNYGDLLLVSPAQIGTNPTIGTVEDHELTRDITFPPPTEYVSGPLRSGESLVSTTNGTSLVATDTRGPGRVVYYGFVEDQSAFKYNYQYPVFWKRTVFYLAGRSTLSELNRATGQSLSAGANQTVETPTGQATGPEVRLADAGFYRVGDERFAASLLSESESDVVAESLDSNTTASSTAPSRVEDQVVPDPLTEWAALVALAVTLVELAYLRRRGDL</sequence>
<dbReference type="InterPro" id="IPR002035">
    <property type="entry name" value="VWF_A"/>
</dbReference>
<comment type="caution">
    <text evidence="7">The sequence shown here is derived from an EMBL/GenBank/DDBJ whole genome shotgun (WGS) entry which is preliminary data.</text>
</comment>
<dbReference type="SUPFAM" id="SSF52317">
    <property type="entry name" value="Class I glutamine amidotransferase-like"/>
    <property type="match status" value="1"/>
</dbReference>
<dbReference type="InterPro" id="IPR055831">
    <property type="entry name" value="DUF7408"/>
</dbReference>
<feature type="domain" description="DUF7406" evidence="4">
    <location>
        <begin position="485"/>
        <end position="536"/>
    </location>
</feature>
<evidence type="ECO:0000259" key="4">
    <source>
        <dbReference type="Pfam" id="PF24155"/>
    </source>
</evidence>
<dbReference type="Pfam" id="PF24156">
    <property type="entry name" value="DUF7407"/>
    <property type="match status" value="1"/>
</dbReference>
<dbReference type="STRING" id="662479.C440_13404"/>
<keyword evidence="1" id="KW-1133">Transmembrane helix</keyword>
<feature type="domain" description="Aerotolerance regulator N-terminal" evidence="2">
    <location>
        <begin position="7"/>
        <end position="82"/>
    </location>
</feature>
<accession>M0I5L0</accession>
<dbReference type="SUPFAM" id="SSF53300">
    <property type="entry name" value="vWA-like"/>
    <property type="match status" value="1"/>
</dbReference>
<feature type="domain" description="DUF7407" evidence="5">
    <location>
        <begin position="223"/>
        <end position="296"/>
    </location>
</feature>
<dbReference type="RefSeq" id="WP_008321047.1">
    <property type="nucleotide sequence ID" value="NZ_AOLN01000018.1"/>
</dbReference>
<dbReference type="Gene3D" id="3.40.50.880">
    <property type="match status" value="1"/>
</dbReference>
<evidence type="ECO:0000313" key="7">
    <source>
        <dbReference type="EMBL" id="ELZ91313.1"/>
    </source>
</evidence>
<dbReference type="InterPro" id="IPR036465">
    <property type="entry name" value="vWFA_dom_sf"/>
</dbReference>
<evidence type="ECO:0000256" key="1">
    <source>
        <dbReference type="SAM" id="Phobius"/>
    </source>
</evidence>
<protein>
    <submittedName>
        <fullName evidence="7">Uncharacterized protein</fullName>
    </submittedName>
</protein>
<dbReference type="AlphaFoldDB" id="M0I5L0"/>
<keyword evidence="1" id="KW-0812">Transmembrane</keyword>
<feature type="domain" description="DUF7408" evidence="6">
    <location>
        <begin position="306"/>
        <end position="477"/>
    </location>
</feature>
<evidence type="ECO:0000259" key="2">
    <source>
        <dbReference type="Pfam" id="PF07584"/>
    </source>
</evidence>
<keyword evidence="1" id="KW-0472">Membrane</keyword>
<feature type="transmembrane region" description="Helical" evidence="1">
    <location>
        <begin position="6"/>
        <end position="28"/>
    </location>
</feature>
<keyword evidence="8" id="KW-1185">Reference proteome</keyword>
<evidence type="ECO:0000259" key="5">
    <source>
        <dbReference type="Pfam" id="PF24156"/>
    </source>
</evidence>
<dbReference type="InterPro" id="IPR055829">
    <property type="entry name" value="DUF7406"/>
</dbReference>
<feature type="transmembrane region" description="Helical" evidence="1">
    <location>
        <begin position="63"/>
        <end position="85"/>
    </location>
</feature>